<evidence type="ECO:0000256" key="1">
    <source>
        <dbReference type="SAM" id="MobiDB-lite"/>
    </source>
</evidence>
<evidence type="ECO:0000313" key="3">
    <source>
        <dbReference type="Proteomes" id="UP001501102"/>
    </source>
</evidence>
<feature type="region of interest" description="Disordered" evidence="1">
    <location>
        <begin position="77"/>
        <end position="96"/>
    </location>
</feature>
<dbReference type="Proteomes" id="UP001501102">
    <property type="component" value="Unassembled WGS sequence"/>
</dbReference>
<protein>
    <submittedName>
        <fullName evidence="2">Uncharacterized protein</fullName>
    </submittedName>
</protein>
<organism evidence="2 3">
    <name type="scientific">Streptomyces thioluteus</name>
    <dbReference type="NCBI Taxonomy" id="66431"/>
    <lineage>
        <taxon>Bacteria</taxon>
        <taxon>Bacillati</taxon>
        <taxon>Actinomycetota</taxon>
        <taxon>Actinomycetes</taxon>
        <taxon>Kitasatosporales</taxon>
        <taxon>Streptomycetaceae</taxon>
        <taxon>Streptomyces</taxon>
    </lineage>
</organism>
<proteinExistence type="predicted"/>
<keyword evidence="3" id="KW-1185">Reference proteome</keyword>
<evidence type="ECO:0000313" key="2">
    <source>
        <dbReference type="EMBL" id="GAA2908398.1"/>
    </source>
</evidence>
<feature type="compositionally biased region" description="Polar residues" evidence="1">
    <location>
        <begin position="1"/>
        <end position="18"/>
    </location>
</feature>
<name>A0ABN3WCS0_STRTU</name>
<feature type="region of interest" description="Disordered" evidence="1">
    <location>
        <begin position="1"/>
        <end position="39"/>
    </location>
</feature>
<dbReference type="EMBL" id="BAAAXZ010000002">
    <property type="protein sequence ID" value="GAA2908398.1"/>
    <property type="molecule type" value="Genomic_DNA"/>
</dbReference>
<gene>
    <name evidence="2" type="ORF">GCM10020221_00650</name>
</gene>
<reference evidence="2 3" key="1">
    <citation type="journal article" date="2019" name="Int. J. Syst. Evol. Microbiol.">
        <title>The Global Catalogue of Microorganisms (GCM) 10K type strain sequencing project: providing services to taxonomists for standard genome sequencing and annotation.</title>
        <authorList>
            <consortium name="The Broad Institute Genomics Platform"/>
            <consortium name="The Broad Institute Genome Sequencing Center for Infectious Disease"/>
            <person name="Wu L."/>
            <person name="Ma J."/>
        </authorList>
    </citation>
    <scope>NUCLEOTIDE SEQUENCE [LARGE SCALE GENOMIC DNA]</scope>
    <source>
        <strain evidence="2 3">JCM 4087</strain>
    </source>
</reference>
<sequence length="96" mass="10046">MARTCAGTSRRNTSQPSGRTDAPIETTHETNTPDAGSTVARAIRRASFTAEKTVLPTGTHIALRSPVSTPSWRVSTDQAITAAANPSPCESPPSAR</sequence>
<comment type="caution">
    <text evidence="2">The sequence shown here is derived from an EMBL/GenBank/DDBJ whole genome shotgun (WGS) entry which is preliminary data.</text>
</comment>
<accession>A0ABN3WCS0</accession>